<dbReference type="Proteomes" id="UP000009081">
    <property type="component" value="Chromosome"/>
</dbReference>
<evidence type="ECO:0000313" key="1">
    <source>
        <dbReference type="EMBL" id="ACS42403.1"/>
    </source>
</evidence>
<dbReference type="KEGG" id="mea:Mex_1p4787"/>
<organism evidence="1 2">
    <name type="scientific">Methylorubrum extorquens (strain ATCC 14718 / DSM 1338 / JCM 2805 / NCIMB 9133 / AM1)</name>
    <name type="common">Methylobacterium extorquens</name>
    <dbReference type="NCBI Taxonomy" id="272630"/>
    <lineage>
        <taxon>Bacteria</taxon>
        <taxon>Pseudomonadati</taxon>
        <taxon>Pseudomonadota</taxon>
        <taxon>Alphaproteobacteria</taxon>
        <taxon>Hyphomicrobiales</taxon>
        <taxon>Methylobacteriaceae</taxon>
        <taxon>Methylorubrum</taxon>
    </lineage>
</organism>
<accession>C5ARR5</accession>
<dbReference type="AlphaFoldDB" id="C5ARR5"/>
<evidence type="ECO:0000313" key="2">
    <source>
        <dbReference type="Proteomes" id="UP000009081"/>
    </source>
</evidence>
<dbReference type="EMBL" id="CP001510">
    <property type="protein sequence ID" value="ACS42403.1"/>
    <property type="molecule type" value="Genomic_DNA"/>
</dbReference>
<reference evidence="1 2" key="1">
    <citation type="journal article" date="2009" name="PLoS ONE">
        <title>Methylobacterium genome sequences: a reference blueprint to investigate microbial metabolism of C1 compounds from natural and industrial sources.</title>
        <authorList>
            <person name="Vuilleumier S."/>
            <person name="Chistoserdova L."/>
            <person name="Lee M.-C."/>
            <person name="Bringel F."/>
            <person name="Lajus A."/>
            <person name="Zhou Y."/>
            <person name="Gourion B."/>
            <person name="Barbe V."/>
            <person name="Chang J."/>
            <person name="Cruveiller S."/>
            <person name="Dossat C."/>
            <person name="Gillett W."/>
            <person name="Gruffaz C."/>
            <person name="Haugen E."/>
            <person name="Hourcade E."/>
            <person name="Levy R."/>
            <person name="Mangenot S."/>
            <person name="Muller E."/>
            <person name="Nadalig T."/>
            <person name="Pagni M."/>
            <person name="Penny C."/>
            <person name="Peyraud R."/>
            <person name="Robinson D.G."/>
            <person name="Roche D."/>
            <person name="Rouy Z."/>
            <person name="Saenampechek C."/>
            <person name="Salvignol G."/>
            <person name="Vallenet D."/>
            <person name="Wu Z."/>
            <person name="Marx C.J."/>
            <person name="Vorholt J.A."/>
            <person name="Olson M.V."/>
            <person name="Kaul R."/>
            <person name="Weissenbach J."/>
            <person name="Medigue C."/>
            <person name="Lidstrom M.E."/>
        </authorList>
    </citation>
    <scope>NUCLEOTIDE SEQUENCE [LARGE SCALE GENOMIC DNA]</scope>
    <source>
        <strain evidence="2">ATCC 14718 / DSM 1338 / JCM 2805 / NCIMB 9133 / AM1</strain>
    </source>
</reference>
<keyword evidence="2" id="KW-1185">Reference proteome</keyword>
<gene>
    <name evidence="1" type="ordered locus">MexAM1_META1p4787</name>
</gene>
<dbReference type="STRING" id="272630.MexAM1_META1p4787"/>
<dbReference type="HOGENOM" id="CLU_2585619_0_0_5"/>
<protein>
    <submittedName>
        <fullName evidence="1">Uncharacterized protein</fullName>
    </submittedName>
</protein>
<sequence>MSVRETLGRWRAPRAWGMDRRRGDAADYLPTAARLPFARPPAGFDPYRTCPAGTRRAGLFRCWAYRSDVNSGRPRSLDEA</sequence>
<proteinExistence type="predicted"/>
<name>C5ARR5_METEA</name>